<dbReference type="GO" id="GO:0016020">
    <property type="term" value="C:membrane"/>
    <property type="evidence" value="ECO:0007669"/>
    <property type="project" value="UniProtKB-ARBA"/>
</dbReference>
<evidence type="ECO:0000313" key="9">
    <source>
        <dbReference type="EMBL" id="GEL45715.1"/>
    </source>
</evidence>
<evidence type="ECO:0000313" key="12">
    <source>
        <dbReference type="Proteomes" id="UP000564629"/>
    </source>
</evidence>
<dbReference type="Proteomes" id="UP000564629">
    <property type="component" value="Unassembled WGS sequence"/>
</dbReference>
<evidence type="ECO:0000256" key="1">
    <source>
        <dbReference type="ARBA" id="ARBA00004167"/>
    </source>
</evidence>
<organism evidence="9 11">
    <name type="scientific">Cellulomonas hominis</name>
    <dbReference type="NCBI Taxonomy" id="156981"/>
    <lineage>
        <taxon>Bacteria</taxon>
        <taxon>Bacillati</taxon>
        <taxon>Actinomycetota</taxon>
        <taxon>Actinomycetes</taxon>
        <taxon>Micrococcales</taxon>
        <taxon>Cellulomonadaceae</taxon>
        <taxon>Cellulomonas</taxon>
    </lineage>
</organism>
<keyword evidence="3" id="KW-0812">Transmembrane</keyword>
<protein>
    <submittedName>
        <fullName evidence="9 10">Translocase</fullName>
    </submittedName>
</protein>
<feature type="region of interest" description="Disordered" evidence="8">
    <location>
        <begin position="81"/>
        <end position="144"/>
    </location>
</feature>
<dbReference type="Gene3D" id="1.20.5.3310">
    <property type="match status" value="1"/>
</dbReference>
<accession>A0A511F932</accession>
<dbReference type="Proteomes" id="UP000321723">
    <property type="component" value="Unassembled WGS sequence"/>
</dbReference>
<keyword evidence="4" id="KW-0653">Protein transport</keyword>
<evidence type="ECO:0000256" key="7">
    <source>
        <dbReference type="ARBA" id="ARBA00023136"/>
    </source>
</evidence>
<dbReference type="GO" id="GO:0015031">
    <property type="term" value="P:protein transport"/>
    <property type="evidence" value="ECO:0007669"/>
    <property type="project" value="UniProtKB-KW"/>
</dbReference>
<dbReference type="RefSeq" id="WP_307724244.1">
    <property type="nucleotide sequence ID" value="NZ_BJVQ01000007.1"/>
</dbReference>
<dbReference type="InterPro" id="IPR003369">
    <property type="entry name" value="TatA/B/E"/>
</dbReference>
<sequence>MLFDINGGELLVILLVAVIVIGPSRLPRYAEQLARLTKQARHLLQDARRRVDDELGDDVKDIDWDALDPRRYDPRRIVRDALLDPEPGTAARTATGTAAGARGATAARTGSAIRGSAPPGAAAAAAPGPPPDTGGPPPFDDEAT</sequence>
<keyword evidence="5" id="KW-1133">Transmembrane helix</keyword>
<evidence type="ECO:0000256" key="5">
    <source>
        <dbReference type="ARBA" id="ARBA00022989"/>
    </source>
</evidence>
<dbReference type="EMBL" id="BJVQ01000007">
    <property type="protein sequence ID" value="GEL45715.1"/>
    <property type="molecule type" value="Genomic_DNA"/>
</dbReference>
<feature type="compositionally biased region" description="Pro residues" evidence="8">
    <location>
        <begin position="127"/>
        <end position="138"/>
    </location>
</feature>
<gene>
    <name evidence="9" type="ORF">CHO01_08310</name>
    <name evidence="10" type="ORF">HNR08_000610</name>
</gene>
<evidence type="ECO:0000256" key="8">
    <source>
        <dbReference type="SAM" id="MobiDB-lite"/>
    </source>
</evidence>
<proteinExistence type="predicted"/>
<dbReference type="EMBL" id="JACHDN010000001">
    <property type="protein sequence ID" value="MBB5471874.1"/>
    <property type="molecule type" value="Genomic_DNA"/>
</dbReference>
<dbReference type="AlphaFoldDB" id="A0A511F932"/>
<comment type="subcellular location">
    <subcellularLocation>
        <location evidence="1">Membrane</location>
        <topology evidence="1">Single-pass membrane protein</topology>
    </subcellularLocation>
</comment>
<keyword evidence="2" id="KW-0813">Transport</keyword>
<name>A0A511F932_9CELL</name>
<evidence type="ECO:0000256" key="3">
    <source>
        <dbReference type="ARBA" id="ARBA00022692"/>
    </source>
</evidence>
<dbReference type="Pfam" id="PF02416">
    <property type="entry name" value="TatA_B_E"/>
    <property type="match status" value="1"/>
</dbReference>
<evidence type="ECO:0000313" key="10">
    <source>
        <dbReference type="EMBL" id="MBB5471874.1"/>
    </source>
</evidence>
<dbReference type="PRINTS" id="PR01506">
    <property type="entry name" value="TATBPROTEIN"/>
</dbReference>
<evidence type="ECO:0000256" key="6">
    <source>
        <dbReference type="ARBA" id="ARBA00023010"/>
    </source>
</evidence>
<feature type="compositionally biased region" description="Low complexity" evidence="8">
    <location>
        <begin position="88"/>
        <end position="126"/>
    </location>
</feature>
<comment type="caution">
    <text evidence="9">The sequence shown here is derived from an EMBL/GenBank/DDBJ whole genome shotgun (WGS) entry which is preliminary data.</text>
</comment>
<reference evidence="10 12" key="2">
    <citation type="submission" date="2020-08" db="EMBL/GenBank/DDBJ databases">
        <title>Sequencing the genomes of 1000 actinobacteria strains.</title>
        <authorList>
            <person name="Klenk H.-P."/>
        </authorList>
    </citation>
    <scope>NUCLEOTIDE SEQUENCE [LARGE SCALE GENOMIC DNA]</scope>
    <source>
        <strain evidence="10 12">DSM 9581</strain>
    </source>
</reference>
<keyword evidence="7" id="KW-0472">Membrane</keyword>
<evidence type="ECO:0000313" key="11">
    <source>
        <dbReference type="Proteomes" id="UP000321723"/>
    </source>
</evidence>
<keyword evidence="6" id="KW-0811">Translocation</keyword>
<reference evidence="9 11" key="1">
    <citation type="submission" date="2019-07" db="EMBL/GenBank/DDBJ databases">
        <title>Whole genome shotgun sequence of Cellulomonas hominis NBRC 16055.</title>
        <authorList>
            <person name="Hosoyama A."/>
            <person name="Uohara A."/>
            <person name="Ohji S."/>
            <person name="Ichikawa N."/>
        </authorList>
    </citation>
    <scope>NUCLEOTIDE SEQUENCE [LARGE SCALE GENOMIC DNA]</scope>
    <source>
        <strain evidence="9 11">NBRC 16055</strain>
    </source>
</reference>
<evidence type="ECO:0000256" key="2">
    <source>
        <dbReference type="ARBA" id="ARBA00022448"/>
    </source>
</evidence>
<evidence type="ECO:0000256" key="4">
    <source>
        <dbReference type="ARBA" id="ARBA00022927"/>
    </source>
</evidence>
<keyword evidence="11" id="KW-1185">Reference proteome</keyword>